<evidence type="ECO:0008006" key="4">
    <source>
        <dbReference type="Google" id="ProtNLM"/>
    </source>
</evidence>
<keyword evidence="1" id="KW-1133">Transmembrane helix</keyword>
<name>A0A9X2MWG2_9BACL</name>
<comment type="caution">
    <text evidence="2">The sequence shown here is derived from an EMBL/GenBank/DDBJ whole genome shotgun (WGS) entry which is preliminary data.</text>
</comment>
<keyword evidence="3" id="KW-1185">Reference proteome</keyword>
<feature type="transmembrane region" description="Helical" evidence="1">
    <location>
        <begin position="6"/>
        <end position="29"/>
    </location>
</feature>
<evidence type="ECO:0000256" key="1">
    <source>
        <dbReference type="SAM" id="Phobius"/>
    </source>
</evidence>
<dbReference type="EMBL" id="JANIPJ010000032">
    <property type="protein sequence ID" value="MCR2807720.1"/>
    <property type="molecule type" value="Genomic_DNA"/>
</dbReference>
<gene>
    <name evidence="2" type="ORF">NQZ67_27895</name>
</gene>
<organism evidence="2 3">
    <name type="scientific">Paenibacillus soyae</name>
    <dbReference type="NCBI Taxonomy" id="2969249"/>
    <lineage>
        <taxon>Bacteria</taxon>
        <taxon>Bacillati</taxon>
        <taxon>Bacillota</taxon>
        <taxon>Bacilli</taxon>
        <taxon>Bacillales</taxon>
        <taxon>Paenibacillaceae</taxon>
        <taxon>Paenibacillus</taxon>
    </lineage>
</organism>
<dbReference type="AlphaFoldDB" id="A0A9X2MWG2"/>
<proteinExistence type="predicted"/>
<evidence type="ECO:0000313" key="3">
    <source>
        <dbReference type="Proteomes" id="UP001141950"/>
    </source>
</evidence>
<sequence length="623" mass="70453">MGFMSIFTSGYFFAAYIAGMIAFGTYQYFRIYPKYAKAKQEAAVTAAKLEELKQVDDLVERFNQMDDWVKKQQSSEFVTQCIEPSWRMFYKKFMDYQRSGVSVTPDVYDYFHEESFVQKYGSRKLAELVPGLFLAIGIFGTFLGIATGVSGLDPNGDSAAMKSGIGILLSGMTVKFLSSMSGIALSGIWQYIDKKKFLPSLQDSFHVIRQSMDEAFPTQEESTVLFRMLQNQEKHMQDFQVFMSEHLIPQMMTGFTEALNQSILPPLEQTQTLMGELVTNASANQMDGVKQLTAEVMSSLNEITGEHMKNLGDALQSTVEWQQRVHEQMSALVESMQQSAIHQSEMVEKTTVLTGEIHNYTENITDYQQVLEGTVAQLNDTTAKNSELQVAVTGLLDRMIEERNVFHNHFEDHIGRLQLNVETIVAQSQLQADIQRHLEQNLGSMTGMADSQQMVAAALADQAVLAKQSGVELEKLVVRFENNASLFTELQARVGELLELTMKERERVDELVEQIQEDMVGQVEAMDERVQVMTSVWEENSDIMTKMNKQLGTSMNQFTDDMHRGIMRTFEQFDEELTKSVNLLAKGVDAMRDGLVELPEIIQELKQSVTEINKQAKRAASNM</sequence>
<feature type="transmembrane region" description="Helical" evidence="1">
    <location>
        <begin position="164"/>
        <end position="189"/>
    </location>
</feature>
<evidence type="ECO:0000313" key="2">
    <source>
        <dbReference type="EMBL" id="MCR2807720.1"/>
    </source>
</evidence>
<reference evidence="2" key="1">
    <citation type="submission" date="2022-08" db="EMBL/GenBank/DDBJ databases">
        <title>The genomic sequence of strain Paenibacillus sp. SCIV0701.</title>
        <authorList>
            <person name="Zhao H."/>
        </authorList>
    </citation>
    <scope>NUCLEOTIDE SEQUENCE</scope>
    <source>
        <strain evidence="2">SCIV0701</strain>
    </source>
</reference>
<accession>A0A9X2MWG2</accession>
<dbReference type="Proteomes" id="UP001141950">
    <property type="component" value="Unassembled WGS sequence"/>
</dbReference>
<protein>
    <recommendedName>
        <fullName evidence="4">MotA/TolQ/ExbB proton channel domain-containing protein</fullName>
    </recommendedName>
</protein>
<dbReference type="RefSeq" id="WP_257452463.1">
    <property type="nucleotide sequence ID" value="NZ_JANIPJ010000032.1"/>
</dbReference>
<keyword evidence="1" id="KW-0472">Membrane</keyword>
<keyword evidence="1" id="KW-0812">Transmembrane</keyword>
<feature type="transmembrane region" description="Helical" evidence="1">
    <location>
        <begin position="128"/>
        <end position="152"/>
    </location>
</feature>